<evidence type="ECO:0000256" key="1">
    <source>
        <dbReference type="SAM" id="MobiDB-lite"/>
    </source>
</evidence>
<dbReference type="OrthoDB" id="5377405at2759"/>
<dbReference type="GeneID" id="63748070"/>
<keyword evidence="3" id="KW-1185">Reference proteome</keyword>
<protein>
    <submittedName>
        <fullName evidence="2">Uncharacterized protein</fullName>
    </submittedName>
</protein>
<dbReference type="AlphaFoldDB" id="A0A1L9R4U3"/>
<dbReference type="Proteomes" id="UP000184383">
    <property type="component" value="Unassembled WGS sequence"/>
</dbReference>
<gene>
    <name evidence="2" type="ORF">ASPWEDRAFT_188343</name>
</gene>
<dbReference type="EMBL" id="KV878218">
    <property type="protein sequence ID" value="OJJ29941.1"/>
    <property type="molecule type" value="Genomic_DNA"/>
</dbReference>
<evidence type="ECO:0000313" key="2">
    <source>
        <dbReference type="EMBL" id="OJJ29941.1"/>
    </source>
</evidence>
<name>A0A1L9R4U3_ASPWE</name>
<feature type="compositionally biased region" description="Acidic residues" evidence="1">
    <location>
        <begin position="515"/>
        <end position="531"/>
    </location>
</feature>
<feature type="region of interest" description="Disordered" evidence="1">
    <location>
        <begin position="507"/>
        <end position="541"/>
    </location>
</feature>
<dbReference type="VEuPathDB" id="FungiDB:ASPWEDRAFT_188343"/>
<organism evidence="2 3">
    <name type="scientific">Aspergillus wentii DTO 134E9</name>
    <dbReference type="NCBI Taxonomy" id="1073089"/>
    <lineage>
        <taxon>Eukaryota</taxon>
        <taxon>Fungi</taxon>
        <taxon>Dikarya</taxon>
        <taxon>Ascomycota</taxon>
        <taxon>Pezizomycotina</taxon>
        <taxon>Eurotiomycetes</taxon>
        <taxon>Eurotiomycetidae</taxon>
        <taxon>Eurotiales</taxon>
        <taxon>Aspergillaceae</taxon>
        <taxon>Aspergillus</taxon>
        <taxon>Aspergillus subgen. Cremei</taxon>
    </lineage>
</organism>
<dbReference type="STRING" id="1073089.A0A1L9R4U3"/>
<reference evidence="3" key="1">
    <citation type="journal article" date="2017" name="Genome Biol.">
        <title>Comparative genomics reveals high biological diversity and specific adaptations in the industrially and medically important fungal genus Aspergillus.</title>
        <authorList>
            <person name="de Vries R.P."/>
            <person name="Riley R."/>
            <person name="Wiebenga A."/>
            <person name="Aguilar-Osorio G."/>
            <person name="Amillis S."/>
            <person name="Uchima C.A."/>
            <person name="Anderluh G."/>
            <person name="Asadollahi M."/>
            <person name="Askin M."/>
            <person name="Barry K."/>
            <person name="Battaglia E."/>
            <person name="Bayram O."/>
            <person name="Benocci T."/>
            <person name="Braus-Stromeyer S.A."/>
            <person name="Caldana C."/>
            <person name="Canovas D."/>
            <person name="Cerqueira G.C."/>
            <person name="Chen F."/>
            <person name="Chen W."/>
            <person name="Choi C."/>
            <person name="Clum A."/>
            <person name="Dos Santos R.A."/>
            <person name="Damasio A.R."/>
            <person name="Diallinas G."/>
            <person name="Emri T."/>
            <person name="Fekete E."/>
            <person name="Flipphi M."/>
            <person name="Freyberg S."/>
            <person name="Gallo A."/>
            <person name="Gournas C."/>
            <person name="Habgood R."/>
            <person name="Hainaut M."/>
            <person name="Harispe M.L."/>
            <person name="Henrissat B."/>
            <person name="Hilden K.S."/>
            <person name="Hope R."/>
            <person name="Hossain A."/>
            <person name="Karabika E."/>
            <person name="Karaffa L."/>
            <person name="Karanyi Z."/>
            <person name="Krasevec N."/>
            <person name="Kuo A."/>
            <person name="Kusch H."/>
            <person name="LaButti K."/>
            <person name="Lagendijk E.L."/>
            <person name="Lapidus A."/>
            <person name="Levasseur A."/>
            <person name="Lindquist E."/>
            <person name="Lipzen A."/>
            <person name="Logrieco A.F."/>
            <person name="MacCabe A."/>
            <person name="Maekelae M.R."/>
            <person name="Malavazi I."/>
            <person name="Melin P."/>
            <person name="Meyer V."/>
            <person name="Mielnichuk N."/>
            <person name="Miskei M."/>
            <person name="Molnar A.P."/>
            <person name="Mule G."/>
            <person name="Ngan C.Y."/>
            <person name="Orejas M."/>
            <person name="Orosz E."/>
            <person name="Ouedraogo J.P."/>
            <person name="Overkamp K.M."/>
            <person name="Park H.-S."/>
            <person name="Perrone G."/>
            <person name="Piumi F."/>
            <person name="Punt P.J."/>
            <person name="Ram A.F."/>
            <person name="Ramon A."/>
            <person name="Rauscher S."/>
            <person name="Record E."/>
            <person name="Riano-Pachon D.M."/>
            <person name="Robert V."/>
            <person name="Roehrig J."/>
            <person name="Ruller R."/>
            <person name="Salamov A."/>
            <person name="Salih N.S."/>
            <person name="Samson R.A."/>
            <person name="Sandor E."/>
            <person name="Sanguinetti M."/>
            <person name="Schuetze T."/>
            <person name="Sepcic K."/>
            <person name="Shelest E."/>
            <person name="Sherlock G."/>
            <person name="Sophianopoulou V."/>
            <person name="Squina F.M."/>
            <person name="Sun H."/>
            <person name="Susca A."/>
            <person name="Todd R.B."/>
            <person name="Tsang A."/>
            <person name="Unkles S.E."/>
            <person name="van de Wiele N."/>
            <person name="van Rossen-Uffink D."/>
            <person name="Oliveira J.V."/>
            <person name="Vesth T.C."/>
            <person name="Visser J."/>
            <person name="Yu J.-H."/>
            <person name="Zhou M."/>
            <person name="Andersen M.R."/>
            <person name="Archer D.B."/>
            <person name="Baker S.E."/>
            <person name="Benoit I."/>
            <person name="Brakhage A.A."/>
            <person name="Braus G.H."/>
            <person name="Fischer R."/>
            <person name="Frisvad J.C."/>
            <person name="Goldman G.H."/>
            <person name="Houbraken J."/>
            <person name="Oakley B."/>
            <person name="Pocsi I."/>
            <person name="Scazzocchio C."/>
            <person name="Seiboth B."/>
            <person name="vanKuyk P.A."/>
            <person name="Wortman J."/>
            <person name="Dyer P.S."/>
            <person name="Grigoriev I.V."/>
        </authorList>
    </citation>
    <scope>NUCLEOTIDE SEQUENCE [LARGE SCALE GENOMIC DNA]</scope>
    <source>
        <strain evidence="3">DTO 134E9</strain>
    </source>
</reference>
<feature type="compositionally biased region" description="Basic and acidic residues" evidence="1">
    <location>
        <begin position="532"/>
        <end position="541"/>
    </location>
</feature>
<accession>A0A1L9R4U3</accession>
<sequence length="541" mass="61604">MNDPRHWYESVDELAAQGLLTPDAAFNKFNRNILRRGVINKEKELPHLQNTFDSLSTEENGTKRLTQSAFLFFLESRGFLPPSLKEAGAHVYRSLLYLSQYPFYESIPEALSYEEFIRALAWTMPERPRVIYDEDSDGRTRTPADSRRKLFQSFATVQNGQFAPFDVEHAKKQAERRAFTFTDAHARLCANYPKTNYDDDGDEMFHDILDTLYAIQPKEIGWAAPPRDSFRPTAKKLVGSERVHQFSIPQEEFRALVKLLVATYHGKPRVPVEQDTGLDHVVDCIVHPVVQNSDSGVTWDMFEEAIGNGAPLLWLGLERFLWPFYKGTDDENVTRELPPPGKIAAYPVMAQLNSLDIHPFVSFCPDQYKYYDVRTTPVTASTLEDDISALPLHAMIFLLSGKNSQTGEKTIFGYYLPIEEFGYPPFLFQLSGIQDAFRGKGPRPGRKLENGELVFGQRGNGTSLVLQNDSKKAIVSHKSSGQDGPMYAATSWRGDWEVEVEVEEIEMWLGPPPPDFDDYSNDETEQEGEEEQEKREEGEEN</sequence>
<dbReference type="RefSeq" id="XP_040683618.1">
    <property type="nucleotide sequence ID" value="XM_040832222.1"/>
</dbReference>
<proteinExistence type="predicted"/>
<evidence type="ECO:0000313" key="3">
    <source>
        <dbReference type="Proteomes" id="UP000184383"/>
    </source>
</evidence>